<organism evidence="2 3">
    <name type="scientific">Emericellopsis cladophorae</name>
    <dbReference type="NCBI Taxonomy" id="2686198"/>
    <lineage>
        <taxon>Eukaryota</taxon>
        <taxon>Fungi</taxon>
        <taxon>Dikarya</taxon>
        <taxon>Ascomycota</taxon>
        <taxon>Pezizomycotina</taxon>
        <taxon>Sordariomycetes</taxon>
        <taxon>Hypocreomycetidae</taxon>
        <taxon>Hypocreales</taxon>
        <taxon>Bionectriaceae</taxon>
        <taxon>Emericellopsis</taxon>
    </lineage>
</organism>
<name>A0A9P9Y8X2_9HYPO</name>
<dbReference type="GeneID" id="75832443"/>
<protein>
    <submittedName>
        <fullName evidence="2">Uncharacterized protein</fullName>
    </submittedName>
</protein>
<feature type="compositionally biased region" description="Polar residues" evidence="1">
    <location>
        <begin position="83"/>
        <end position="103"/>
    </location>
</feature>
<reference evidence="2" key="1">
    <citation type="journal article" date="2021" name="J Fungi (Basel)">
        <title>Genomic and Metabolomic Analyses of the Marine Fungus Emericellopsis cladophorae: Insights into Saltwater Adaptability Mechanisms and Its Biosynthetic Potential.</title>
        <authorList>
            <person name="Goncalves M.F.M."/>
            <person name="Hilario S."/>
            <person name="Van de Peer Y."/>
            <person name="Esteves A.C."/>
            <person name="Alves A."/>
        </authorList>
    </citation>
    <scope>NUCLEOTIDE SEQUENCE</scope>
    <source>
        <strain evidence="2">MUM 19.33</strain>
    </source>
</reference>
<feature type="compositionally biased region" description="Polar residues" evidence="1">
    <location>
        <begin position="1"/>
        <end position="10"/>
    </location>
</feature>
<dbReference type="RefSeq" id="XP_051366482.1">
    <property type="nucleotide sequence ID" value="XM_051510685.1"/>
</dbReference>
<gene>
    <name evidence="2" type="ORF">J7T54_005960</name>
</gene>
<evidence type="ECO:0000313" key="2">
    <source>
        <dbReference type="EMBL" id="KAI6785626.1"/>
    </source>
</evidence>
<reference evidence="2" key="2">
    <citation type="submission" date="2022-07" db="EMBL/GenBank/DDBJ databases">
        <authorList>
            <person name="Goncalves M.F.M."/>
            <person name="Hilario S."/>
            <person name="Van De Peer Y."/>
            <person name="Esteves A.C."/>
            <person name="Alves A."/>
        </authorList>
    </citation>
    <scope>NUCLEOTIDE SEQUENCE</scope>
    <source>
        <strain evidence="2">MUM 19.33</strain>
    </source>
</reference>
<feature type="region of interest" description="Disordered" evidence="1">
    <location>
        <begin position="1"/>
        <end position="110"/>
    </location>
</feature>
<sequence length="161" mass="18099">MSSYTDSQRAYPNRSPRHQPSTPTTFDEMGIQPMSDAQEAALSRKPSLARCLTRRMIDGDRQKANKAKAKETRPSSPMPPQPFSTGHSTPGSDPLLSQNSKSGPRSRAEIIADKTIQRHNRKGKFYCRHAWESGCRCENRARKEGDMCFKCNDGACAFWHP</sequence>
<proteinExistence type="predicted"/>
<feature type="compositionally biased region" description="Basic and acidic residues" evidence="1">
    <location>
        <begin position="55"/>
        <end position="73"/>
    </location>
</feature>
<evidence type="ECO:0000256" key="1">
    <source>
        <dbReference type="SAM" id="MobiDB-lite"/>
    </source>
</evidence>
<dbReference type="EMBL" id="JAGIXG020000001">
    <property type="protein sequence ID" value="KAI6785626.1"/>
    <property type="molecule type" value="Genomic_DNA"/>
</dbReference>
<dbReference type="AlphaFoldDB" id="A0A9P9Y8X2"/>
<accession>A0A9P9Y8X2</accession>
<dbReference type="Proteomes" id="UP001055219">
    <property type="component" value="Unassembled WGS sequence"/>
</dbReference>
<evidence type="ECO:0000313" key="3">
    <source>
        <dbReference type="Proteomes" id="UP001055219"/>
    </source>
</evidence>
<comment type="caution">
    <text evidence="2">The sequence shown here is derived from an EMBL/GenBank/DDBJ whole genome shotgun (WGS) entry which is preliminary data.</text>
</comment>
<keyword evidence="3" id="KW-1185">Reference proteome</keyword>